<feature type="region of interest" description="Disordered" evidence="1">
    <location>
        <begin position="79"/>
        <end position="108"/>
    </location>
</feature>
<dbReference type="SUPFAM" id="SSF159941">
    <property type="entry name" value="MM3350-like"/>
    <property type="match status" value="1"/>
</dbReference>
<dbReference type="PANTHER" id="PTHR41878:SF1">
    <property type="entry name" value="TNPR PROTEIN"/>
    <property type="match status" value="1"/>
</dbReference>
<keyword evidence="2" id="KW-0472">Membrane</keyword>
<dbReference type="PANTHER" id="PTHR41878">
    <property type="entry name" value="LEXA REPRESSOR-RELATED"/>
    <property type="match status" value="1"/>
</dbReference>
<evidence type="ECO:0000256" key="1">
    <source>
        <dbReference type="SAM" id="MobiDB-lite"/>
    </source>
</evidence>
<dbReference type="Proteomes" id="UP001190700">
    <property type="component" value="Unassembled WGS sequence"/>
</dbReference>
<evidence type="ECO:0000313" key="4">
    <source>
        <dbReference type="EMBL" id="KAK3274970.1"/>
    </source>
</evidence>
<feature type="compositionally biased region" description="Polar residues" evidence="1">
    <location>
        <begin position="91"/>
        <end position="100"/>
    </location>
</feature>
<protein>
    <recommendedName>
        <fullName evidence="3">Plasmid pRiA4b Orf3-like domain-containing protein</fullName>
    </recommendedName>
</protein>
<dbReference type="Pfam" id="PF07929">
    <property type="entry name" value="PRiA4_ORF3"/>
    <property type="match status" value="1"/>
</dbReference>
<feature type="domain" description="Plasmid pRiA4b Orf3-like" evidence="3">
    <location>
        <begin position="223"/>
        <end position="444"/>
    </location>
</feature>
<keyword evidence="2" id="KW-1133">Transmembrane helix</keyword>
<reference evidence="4 5" key="1">
    <citation type="journal article" date="2015" name="Genome Biol. Evol.">
        <title>Comparative Genomics of a Bacterivorous Green Alga Reveals Evolutionary Causalities and Consequences of Phago-Mixotrophic Mode of Nutrition.</title>
        <authorList>
            <person name="Burns J.A."/>
            <person name="Paasch A."/>
            <person name="Narechania A."/>
            <person name="Kim E."/>
        </authorList>
    </citation>
    <scope>NUCLEOTIDE SEQUENCE [LARGE SCALE GENOMIC DNA]</scope>
    <source>
        <strain evidence="4 5">PLY_AMNH</strain>
    </source>
</reference>
<feature type="compositionally biased region" description="Polar residues" evidence="1">
    <location>
        <begin position="32"/>
        <end position="41"/>
    </location>
</feature>
<keyword evidence="2" id="KW-0812">Transmembrane</keyword>
<proteinExistence type="predicted"/>
<gene>
    <name evidence="4" type="ORF">CYMTET_16877</name>
</gene>
<dbReference type="EMBL" id="LGRX02007459">
    <property type="protein sequence ID" value="KAK3274970.1"/>
    <property type="molecule type" value="Genomic_DNA"/>
</dbReference>
<evidence type="ECO:0000313" key="5">
    <source>
        <dbReference type="Proteomes" id="UP001190700"/>
    </source>
</evidence>
<dbReference type="Gene3D" id="3.10.290.30">
    <property type="entry name" value="MM3350-like"/>
    <property type="match status" value="1"/>
</dbReference>
<evidence type="ECO:0000259" key="3">
    <source>
        <dbReference type="Pfam" id="PF07929"/>
    </source>
</evidence>
<sequence length="675" mass="73685">MVGSFRKHQPAIPNIANLATGKTDTDPGEHPSASSAFNLQQGNLVESESIVPDTERCYQDHVACGFASPLFIDGSNGNPSAQVNVEAPTSLKDSTSTSGVSEKKSDGDFTLRIHPEDDISTLAAVFLGDPAEFTPIRSADAQDGGVSHWGLPSHNDTNRRIRRQQVQAFGGPFWDGHQMYGPESSFGLLRTPEQQFVDVLIVRKRQRLRERQVAHEHLLGNRLQLKVLLTEVSPPLWRRLTVPASMSLQNLHFRTLAPAIGWDRSVYCYQFVDEEDGALFGPIPPWAPGSTESQPHPRSGCSDLPYLDIKGYAMMDDREVRLIDVINKKGARMRYIYNLAMAWDHTVILEALLPPHLPQQQPHHAPSYGQVVLMPRPTLMDGAMHCPPDLEVSDELAPGGIGNSAYQHMLHVLLDPTNPLHPEVLYLASEGLNSLVKPFDPFFFKKSVMQKRMDSRWNAAPLEVKTLPAEALMRAKGHASIDAHLDHQSDTAPGGLNMRRLDTVFVLVVALLAGVLLALAHDRGRRRKKASNRLRAISSERRGRLTASAASRHRLGEWRAQALHGLLLPRRGRGGVHGSARAQGCSNDQSDSLFPRTCTLSGRLGRAESRKVGVAASDHGGIQIPAGGRMAPDAECDVAPAVASVITTDVSGRKYSHPGLGGRAEGAEAFVQAAV</sequence>
<dbReference type="InterPro" id="IPR012912">
    <property type="entry name" value="Plasmid_pRiA4b_Orf3-like"/>
</dbReference>
<feature type="region of interest" description="Disordered" evidence="1">
    <location>
        <begin position="1"/>
        <end position="41"/>
    </location>
</feature>
<evidence type="ECO:0000256" key="2">
    <source>
        <dbReference type="SAM" id="Phobius"/>
    </source>
</evidence>
<keyword evidence="5" id="KW-1185">Reference proteome</keyword>
<name>A0AAE0L7W1_9CHLO</name>
<organism evidence="4 5">
    <name type="scientific">Cymbomonas tetramitiformis</name>
    <dbReference type="NCBI Taxonomy" id="36881"/>
    <lineage>
        <taxon>Eukaryota</taxon>
        <taxon>Viridiplantae</taxon>
        <taxon>Chlorophyta</taxon>
        <taxon>Pyramimonadophyceae</taxon>
        <taxon>Pyramimonadales</taxon>
        <taxon>Pyramimonadaceae</taxon>
        <taxon>Cymbomonas</taxon>
    </lineage>
</organism>
<accession>A0AAE0L7W1</accession>
<feature type="transmembrane region" description="Helical" evidence="2">
    <location>
        <begin position="503"/>
        <end position="520"/>
    </location>
</feature>
<dbReference type="InterPro" id="IPR024047">
    <property type="entry name" value="MM3350-like_sf"/>
</dbReference>
<dbReference type="AlphaFoldDB" id="A0AAE0L7W1"/>
<comment type="caution">
    <text evidence="4">The sequence shown here is derived from an EMBL/GenBank/DDBJ whole genome shotgun (WGS) entry which is preliminary data.</text>
</comment>